<proteinExistence type="predicted"/>
<evidence type="ECO:0000313" key="2">
    <source>
        <dbReference type="Proteomes" id="UP000027135"/>
    </source>
</evidence>
<organism evidence="1 2">
    <name type="scientific">Zootermopsis nevadensis</name>
    <name type="common">Dampwood termite</name>
    <dbReference type="NCBI Taxonomy" id="136037"/>
    <lineage>
        <taxon>Eukaryota</taxon>
        <taxon>Metazoa</taxon>
        <taxon>Ecdysozoa</taxon>
        <taxon>Arthropoda</taxon>
        <taxon>Hexapoda</taxon>
        <taxon>Insecta</taxon>
        <taxon>Pterygota</taxon>
        <taxon>Neoptera</taxon>
        <taxon>Polyneoptera</taxon>
        <taxon>Dictyoptera</taxon>
        <taxon>Blattodea</taxon>
        <taxon>Blattoidea</taxon>
        <taxon>Termitoidae</taxon>
        <taxon>Termopsidae</taxon>
        <taxon>Zootermopsis</taxon>
    </lineage>
</organism>
<reference evidence="1 2" key="1">
    <citation type="journal article" date="2014" name="Nat. Commun.">
        <title>Molecular traces of alternative social organization in a termite genome.</title>
        <authorList>
            <person name="Terrapon N."/>
            <person name="Li C."/>
            <person name="Robertson H.M."/>
            <person name="Ji L."/>
            <person name="Meng X."/>
            <person name="Booth W."/>
            <person name="Chen Z."/>
            <person name="Childers C.P."/>
            <person name="Glastad K.M."/>
            <person name="Gokhale K."/>
            <person name="Gowin J."/>
            <person name="Gronenberg W."/>
            <person name="Hermansen R.A."/>
            <person name="Hu H."/>
            <person name="Hunt B.G."/>
            <person name="Huylmans A.K."/>
            <person name="Khalil S.M."/>
            <person name="Mitchell R.D."/>
            <person name="Munoz-Torres M.C."/>
            <person name="Mustard J.A."/>
            <person name="Pan H."/>
            <person name="Reese J.T."/>
            <person name="Scharf M.E."/>
            <person name="Sun F."/>
            <person name="Vogel H."/>
            <person name="Xiao J."/>
            <person name="Yang W."/>
            <person name="Yang Z."/>
            <person name="Yang Z."/>
            <person name="Zhou J."/>
            <person name="Zhu J."/>
            <person name="Brent C.S."/>
            <person name="Elsik C.G."/>
            <person name="Goodisman M.A."/>
            <person name="Liberles D.A."/>
            <person name="Roe R.M."/>
            <person name="Vargo E.L."/>
            <person name="Vilcinskas A."/>
            <person name="Wang J."/>
            <person name="Bornberg-Bauer E."/>
            <person name="Korb J."/>
            <person name="Zhang G."/>
            <person name="Liebig J."/>
        </authorList>
    </citation>
    <scope>NUCLEOTIDE SEQUENCE [LARGE SCALE GENOMIC DNA]</scope>
    <source>
        <tissue evidence="1">Whole organism</tissue>
    </source>
</reference>
<dbReference type="InParanoid" id="A0A067RCQ2"/>
<dbReference type="AlphaFoldDB" id="A0A067RCQ2"/>
<keyword evidence="2" id="KW-1185">Reference proteome</keyword>
<evidence type="ECO:0000313" key="1">
    <source>
        <dbReference type="EMBL" id="KDR17706.1"/>
    </source>
</evidence>
<accession>A0A067RCQ2</accession>
<protein>
    <submittedName>
        <fullName evidence="1">Uncharacterized protein</fullName>
    </submittedName>
</protein>
<sequence length="146" mass="16550">MQKMHLFKIQPLFSSTGGGVGETGSQQGCGPQKSRCHVNAIHLYRAVWMVTFVRQLSRDAEKTTVPSADLIWQVPERGLKLRTEVVVSAKHWQSPTRLQGVTNQKTIIRTVTTTNTLKAVHHAGDRTYQPFHQMLSYNIQPRENQN</sequence>
<name>A0A067RCQ2_ZOONE</name>
<dbReference type="Proteomes" id="UP000027135">
    <property type="component" value="Unassembled WGS sequence"/>
</dbReference>
<gene>
    <name evidence="1" type="ORF">L798_07243</name>
</gene>
<dbReference type="EMBL" id="KK852722">
    <property type="protein sequence ID" value="KDR17706.1"/>
    <property type="molecule type" value="Genomic_DNA"/>
</dbReference>